<dbReference type="HOGENOM" id="CLU_037186_0_0_1"/>
<dbReference type="GO" id="GO:0006954">
    <property type="term" value="P:inflammatory response"/>
    <property type="evidence" value="ECO:0007669"/>
    <property type="project" value="UniProtKB-KW"/>
</dbReference>
<dbReference type="Proteomes" id="UP000007646">
    <property type="component" value="Unassembled WGS sequence"/>
</dbReference>
<comment type="subcellular location">
    <subcellularLocation>
        <location evidence="1">Inflammasome</location>
    </subcellularLocation>
    <subcellularLocation>
        <location evidence="2">Nucleus</location>
    </subcellularLocation>
</comment>
<evidence type="ECO:0000256" key="14">
    <source>
        <dbReference type="ARBA" id="ARBA00060341"/>
    </source>
</evidence>
<accession>G3SSM4</accession>
<dbReference type="Gene3D" id="1.10.533.10">
    <property type="entry name" value="Death Domain, Fas"/>
    <property type="match status" value="1"/>
</dbReference>
<dbReference type="GO" id="GO:0045087">
    <property type="term" value="P:innate immune response"/>
    <property type="evidence" value="ECO:0007669"/>
    <property type="project" value="UniProtKB-KW"/>
</dbReference>
<evidence type="ECO:0000256" key="1">
    <source>
        <dbReference type="ARBA" id="ARBA00004110"/>
    </source>
</evidence>
<reference evidence="22" key="2">
    <citation type="submission" date="2025-08" db="UniProtKB">
        <authorList>
            <consortium name="Ensembl"/>
        </authorList>
    </citation>
    <scope>IDENTIFICATION</scope>
    <source>
        <strain evidence="22">Isolate ISIS603380</strain>
    </source>
</reference>
<evidence type="ECO:0000256" key="17">
    <source>
        <dbReference type="ARBA" id="ARBA00064718"/>
    </source>
</evidence>
<name>G3SSM4_LOXAF</name>
<dbReference type="InterPro" id="IPR051249">
    <property type="entry name" value="NLRP_Inflammasome"/>
</dbReference>
<dbReference type="GO" id="GO:0043122">
    <property type="term" value="P:regulation of canonical NF-kappaB signal transduction"/>
    <property type="evidence" value="ECO:0007669"/>
    <property type="project" value="TreeGrafter"/>
</dbReference>
<sequence length="394" mass="44383">YFPNLSFGIETDCKNNQFQGPEGNVDIELIDKSLNRYSVHFPTAGWYLWPATGLGFGVREAVTVTIAFESWGQHLDLALQQDKRRMVAGPLFDITAEPVGAIAKIHLPHFISLPEGEVDISWFQVAHFKDEGMVLEQPTRVEPFYAVLENPSFSLMGILLWIASGTGLSVPITSTTLIYYHPHPEDTKFHVYLIPSDCTLTKAIDEEEDRFHGMRLQTSPPVEPLNFGSCYSVSGCTHLEIVPKELKLSYRSPGEIQPFSKVYAGQMKEPIQLKITDKSLGSLVWETLVKPVDLQLGATSAPPTFSGAAFVKEHHRQLQARMGDLDGVLDDLEDREVLTKNEKELVEQAQTRRRRNETLLRMVESKGDQALELLYGSLSERDPYLVSYLRQPSY</sequence>
<comment type="function">
    <text evidence="13">Constitutes the active part of the CARD8 inflammasome. In absence of pathogens and other damage-associated signals, interacts with the N-terminal part of CARD8 (Caspase recruitment domain-containing protein 8, N-terminus), preventing activation of the CARD8 inflammasome. In response to pathogen-associated signals, the N-terminal part of CARD8 is degraded by the proteasome, releasing this form, which polymerizes to form the CARD8 inflammasome complex: the CARD8 inflammasome complex then directly recruits pro-caspase-1 (proCASP1) and promotes caspase-1 (CASP1) activation, leading to gasdermin-D (GSDMD) cleavage and subsequent pyroptosis.</text>
</comment>
<comment type="subunit">
    <text evidence="17">Interacts with the N-terminal part of CARD8 (Caspase recruitment domain-containing protein 8, N-terminus) in absence of pathogens and other damage-associated signals. Homomultimer; forms the CARD8 inflammasome polymeric complex, a filament composed of homopolymers of this form in response to pathogens and other damage-associated signals. The CARD8 inflammasome polymeric complex directly recruits pro-caspase-1 (proCASP1) independently of PYCARD/ASC. Interacts (via CARD domain) with CASP1 (via CARD domain); leading to CASP1 activation.</text>
</comment>
<proteinExistence type="predicted"/>
<dbReference type="FunCoup" id="G3SSM4">
    <property type="interactions" value="144"/>
</dbReference>
<dbReference type="GO" id="GO:0072559">
    <property type="term" value="C:NLRP3 inflammasome complex"/>
    <property type="evidence" value="ECO:0007669"/>
    <property type="project" value="TreeGrafter"/>
</dbReference>
<reference evidence="22" key="3">
    <citation type="submission" date="2025-09" db="UniProtKB">
        <authorList>
            <consortium name="Ensembl"/>
        </authorList>
    </citation>
    <scope>IDENTIFICATION</scope>
    <source>
        <strain evidence="22">Isolate ISIS603380</strain>
    </source>
</reference>
<evidence type="ECO:0000256" key="15">
    <source>
        <dbReference type="ARBA" id="ARBA00061901"/>
    </source>
</evidence>
<dbReference type="Pfam" id="PF23679">
    <property type="entry name" value="UPA-FIIND"/>
    <property type="match status" value="1"/>
</dbReference>
<evidence type="ECO:0000256" key="10">
    <source>
        <dbReference type="ARBA" id="ARBA00023233"/>
    </source>
</evidence>
<dbReference type="Pfam" id="PF13553">
    <property type="entry name" value="FIIND"/>
    <property type="match status" value="1"/>
</dbReference>
<dbReference type="PANTHER" id="PTHR46985">
    <property type="entry name" value="NACHT, LRR AND PYD DOMAINS-CONTAINING PROTEIN 1"/>
    <property type="match status" value="1"/>
</dbReference>
<evidence type="ECO:0000256" key="2">
    <source>
        <dbReference type="ARBA" id="ARBA00004123"/>
    </source>
</evidence>
<dbReference type="OMA" id="DKSANRY"/>
<comment type="subunit">
    <text evidence="15">Interacts with DPP9; leading to inhibit activation of the inflammasome. DPP9 acts via formation of a ternary complex, composed of a DPP9 homodimer, one full-length CARD8 protein, and one cleaved C-terminus of CARD8 (Caspase recruitment domain-containing protein 8, C-terminus). Interacts with DPP8; leading to inhibit activation of the inflammasome, probably via formation of a ternary complex with DPP8. Interacts with NLRP3. Interacts with IKBKG/NEMO. Interacts with DRAL. Binds to caspase-1 (CASP1), CARD16/pseudo-ICE and CARD18/ICEBERG. Interacts with NLRP2 (via NACHT domain).</text>
</comment>
<dbReference type="PROSITE" id="PS50209">
    <property type="entry name" value="CARD"/>
    <property type="match status" value="1"/>
</dbReference>
<dbReference type="GO" id="GO:0042981">
    <property type="term" value="P:regulation of apoptotic process"/>
    <property type="evidence" value="ECO:0007669"/>
    <property type="project" value="InterPro"/>
</dbReference>
<dbReference type="PROSITE" id="PS51830">
    <property type="entry name" value="FIIND"/>
    <property type="match status" value="1"/>
</dbReference>
<dbReference type="AlphaFoldDB" id="G3SSM4"/>
<evidence type="ECO:0000256" key="16">
    <source>
        <dbReference type="ARBA" id="ARBA00064564"/>
    </source>
</evidence>
<evidence type="ECO:0000259" key="20">
    <source>
        <dbReference type="PROSITE" id="PS50209"/>
    </source>
</evidence>
<evidence type="ECO:0000313" key="22">
    <source>
        <dbReference type="Ensembl" id="ENSLAFP00000002966.2"/>
    </source>
</evidence>
<dbReference type="GO" id="GO:0008233">
    <property type="term" value="F:peptidase activity"/>
    <property type="evidence" value="ECO:0007669"/>
    <property type="project" value="UniProtKB-KW"/>
</dbReference>
<dbReference type="InterPro" id="IPR025307">
    <property type="entry name" value="FIIND_dom"/>
</dbReference>
<evidence type="ECO:0000256" key="19">
    <source>
        <dbReference type="SAM" id="Coils"/>
    </source>
</evidence>
<dbReference type="eggNOG" id="KOG3573">
    <property type="taxonomic scope" value="Eukaryota"/>
</dbReference>
<evidence type="ECO:0000256" key="5">
    <source>
        <dbReference type="ARBA" id="ARBA00022670"/>
    </source>
</evidence>
<keyword evidence="6" id="KW-0378">Hydrolase</keyword>
<comment type="subunit">
    <text evidence="16">Interacts with the C-terminal part of CARD8 (Caspase recruitment domain-containing protein 8, C-terminus) in absence of pathogens and other damage-associated signals.</text>
</comment>
<keyword evidence="7" id="KW-0832">Ubl conjugation</keyword>
<evidence type="ECO:0000256" key="3">
    <source>
        <dbReference type="ARBA" id="ARBA00022490"/>
    </source>
</evidence>
<evidence type="ECO:0000313" key="23">
    <source>
        <dbReference type="Proteomes" id="UP000007646"/>
    </source>
</evidence>
<evidence type="ECO:0000256" key="6">
    <source>
        <dbReference type="ARBA" id="ARBA00022801"/>
    </source>
</evidence>
<dbReference type="PANTHER" id="PTHR46985:SF4">
    <property type="entry name" value="CASPASE RECRUITMENT DOMAIN-CONTAINING PROTEIN 8"/>
    <property type="match status" value="1"/>
</dbReference>
<dbReference type="SMART" id="SM00114">
    <property type="entry name" value="CARD"/>
    <property type="match status" value="1"/>
</dbReference>
<keyword evidence="9" id="KW-0395">Inflammatory response</keyword>
<keyword evidence="11" id="KW-0539">Nucleus</keyword>
<evidence type="ECO:0000256" key="13">
    <source>
        <dbReference type="ARBA" id="ARBA00056714"/>
    </source>
</evidence>
<dbReference type="CDD" id="cd01671">
    <property type="entry name" value="CARD"/>
    <property type="match status" value="1"/>
</dbReference>
<comment type="function">
    <text evidence="12">Regulatory part that prevents formation of the CARD8 inflammasome: in absence of pathogens and other damage-associated signals, interacts with the C-terminal part of CARD8 (Caspase recruitment domain-containing protein 8, C-terminus), preventing activation of the CARD8 inflammasome. In response to pathogen-associated signals, this part is ubiquitinated by the N-end rule pathway and degraded by the proteasome, releasing the cleaved C-terminal part of the protein, which polymerizes and forms the CARD8 inflammasome.</text>
</comment>
<keyword evidence="23" id="KW-1185">Reference proteome</keyword>
<dbReference type="STRING" id="9785.ENSLAFP00000002966"/>
<reference evidence="22 23" key="1">
    <citation type="submission" date="2009-06" db="EMBL/GenBank/DDBJ databases">
        <title>The Genome Sequence of Loxodonta africana (African elephant).</title>
        <authorList>
            <person name="Di Palma F."/>
            <person name="Heiman D."/>
            <person name="Young S."/>
            <person name="Johnson J."/>
            <person name="Lander E.S."/>
            <person name="Lindblad-Toh K."/>
        </authorList>
    </citation>
    <scope>NUCLEOTIDE SEQUENCE [LARGE SCALE GENOMIC DNA]</scope>
    <source>
        <strain evidence="22 23">Isolate ISIS603380</strain>
    </source>
</reference>
<evidence type="ECO:0000256" key="4">
    <source>
        <dbReference type="ARBA" id="ARBA00022588"/>
    </source>
</evidence>
<dbReference type="InterPro" id="IPR011029">
    <property type="entry name" value="DEATH-like_dom_sf"/>
</dbReference>
<keyword evidence="8" id="KW-0391">Immunity</keyword>
<evidence type="ECO:0000259" key="21">
    <source>
        <dbReference type="PROSITE" id="PS51830"/>
    </source>
</evidence>
<keyword evidence="10" id="KW-1271">Inflammasome</keyword>
<feature type="domain" description="FIIND" evidence="21">
    <location>
        <begin position="18"/>
        <end position="303"/>
    </location>
</feature>
<dbReference type="GeneTree" id="ENSGT00830000128447"/>
<dbReference type="GO" id="GO:0005634">
    <property type="term" value="C:nucleus"/>
    <property type="evidence" value="ECO:0007669"/>
    <property type="project" value="UniProtKB-SubCell"/>
</dbReference>
<keyword evidence="3" id="KW-0963">Cytoplasm</keyword>
<dbReference type="Ensembl" id="ENSLAFT00000003559.2">
    <property type="protein sequence ID" value="ENSLAFP00000002966.2"/>
    <property type="gene ID" value="ENSLAFG00000003556.2"/>
</dbReference>
<organism evidence="22 23">
    <name type="scientific">Loxodonta africana</name>
    <name type="common">African elephant</name>
    <dbReference type="NCBI Taxonomy" id="9785"/>
    <lineage>
        <taxon>Eukaryota</taxon>
        <taxon>Metazoa</taxon>
        <taxon>Chordata</taxon>
        <taxon>Craniata</taxon>
        <taxon>Vertebrata</taxon>
        <taxon>Euteleostomi</taxon>
        <taxon>Mammalia</taxon>
        <taxon>Eutheria</taxon>
        <taxon>Afrotheria</taxon>
        <taxon>Proboscidea</taxon>
        <taxon>Elephantidae</taxon>
        <taxon>Loxodonta</taxon>
    </lineage>
</organism>
<keyword evidence="19" id="KW-0175">Coiled coil</keyword>
<feature type="coiled-coil region" evidence="19">
    <location>
        <begin position="315"/>
        <end position="349"/>
    </location>
</feature>
<keyword evidence="4" id="KW-0399">Innate immunity</keyword>
<dbReference type="GO" id="GO:0008656">
    <property type="term" value="F:cysteine-type endopeptidase activator activity involved in apoptotic process"/>
    <property type="evidence" value="ECO:0007669"/>
    <property type="project" value="TreeGrafter"/>
</dbReference>
<protein>
    <recommendedName>
        <fullName evidence="18">Caspase recruitment domain-containing protein 8</fullName>
    </recommendedName>
</protein>
<dbReference type="GO" id="GO:0006508">
    <property type="term" value="P:proteolysis"/>
    <property type="evidence" value="ECO:0007669"/>
    <property type="project" value="UniProtKB-KW"/>
</dbReference>
<dbReference type="InterPro" id="IPR001315">
    <property type="entry name" value="CARD"/>
</dbReference>
<evidence type="ECO:0000256" key="11">
    <source>
        <dbReference type="ARBA" id="ARBA00023242"/>
    </source>
</evidence>
<keyword evidence="5" id="KW-0645">Protease</keyword>
<dbReference type="FunFam" id="1.10.533.10:FF:000090">
    <property type="entry name" value="Caspase recruitment domain family member 8"/>
    <property type="match status" value="1"/>
</dbReference>
<feature type="domain" description="CARD" evidence="20">
    <location>
        <begin position="310"/>
        <end position="393"/>
    </location>
</feature>
<evidence type="ECO:0000256" key="12">
    <source>
        <dbReference type="ARBA" id="ARBA00053489"/>
    </source>
</evidence>
<dbReference type="Pfam" id="PF00619">
    <property type="entry name" value="CARD"/>
    <property type="match status" value="1"/>
</dbReference>
<dbReference type="InParanoid" id="G3SSM4"/>
<evidence type="ECO:0000256" key="8">
    <source>
        <dbReference type="ARBA" id="ARBA00022859"/>
    </source>
</evidence>
<dbReference type="SUPFAM" id="SSF47986">
    <property type="entry name" value="DEATH domain"/>
    <property type="match status" value="1"/>
</dbReference>
<evidence type="ECO:0000256" key="7">
    <source>
        <dbReference type="ARBA" id="ARBA00022843"/>
    </source>
</evidence>
<evidence type="ECO:0000256" key="18">
    <source>
        <dbReference type="ARBA" id="ARBA00072285"/>
    </source>
</evidence>
<evidence type="ECO:0000256" key="9">
    <source>
        <dbReference type="ARBA" id="ARBA00023198"/>
    </source>
</evidence>
<comment type="function">
    <text evidence="14">Constitutes the precursor of the CARD8 inflammasome, which mediates autoproteolytic processing within the FIIND domain to generate the N-terminal and C-terminal parts, which are associated non-covalently in absence of pathogens and other damage-associated signals.</text>
</comment>